<gene>
    <name evidence="2" type="ORF">BU16DRAFT_382025</name>
</gene>
<accession>A0A6A6QS10</accession>
<evidence type="ECO:0000313" key="2">
    <source>
        <dbReference type="EMBL" id="KAF2495165.1"/>
    </source>
</evidence>
<protein>
    <submittedName>
        <fullName evidence="2">Uncharacterized protein</fullName>
    </submittedName>
</protein>
<name>A0A6A6QS10_9PEZI</name>
<dbReference type="EMBL" id="MU004189">
    <property type="protein sequence ID" value="KAF2495165.1"/>
    <property type="molecule type" value="Genomic_DNA"/>
</dbReference>
<evidence type="ECO:0000313" key="3">
    <source>
        <dbReference type="Proteomes" id="UP000799750"/>
    </source>
</evidence>
<organism evidence="2 3">
    <name type="scientific">Lophium mytilinum</name>
    <dbReference type="NCBI Taxonomy" id="390894"/>
    <lineage>
        <taxon>Eukaryota</taxon>
        <taxon>Fungi</taxon>
        <taxon>Dikarya</taxon>
        <taxon>Ascomycota</taxon>
        <taxon>Pezizomycotina</taxon>
        <taxon>Dothideomycetes</taxon>
        <taxon>Pleosporomycetidae</taxon>
        <taxon>Mytilinidiales</taxon>
        <taxon>Mytilinidiaceae</taxon>
        <taxon>Lophium</taxon>
    </lineage>
</organism>
<evidence type="ECO:0000256" key="1">
    <source>
        <dbReference type="SAM" id="MobiDB-lite"/>
    </source>
</evidence>
<proteinExistence type="predicted"/>
<sequence length="481" mass="56724">MSTGTFRTPTDLDASKRESGVEDPTQQSEICISPKERRWWQVRKKDKDINWEKEYNKLSAHSERLDDQLIDMQKTMREKAATLNRMGQSAFNDAIRNYDKPLDMVRALLQEFDAALERGSKSDNSYRVERRRVEEMTEQLVLKDRDWEHKWRLHMTEVERKQVMDSQHEAMQNRKIQELTANLHNCNVFKEKAENERAALQLQVNGHGSDIEQREIVHRERLSKAEQDLRNEQRTHACEIKEIEEDNEDKLIMKQKDHDSQVRVLRKTLSDQQKTQKSRIDLMNTEFDEEFQQLKQKQSEEIDQLHQKISAKEQAHRVELEACEKRHTQEALRLKREFKQILSQKQIAQAATEKALREEIAQYSGALLTRDKNDFNMMDQYVFEPMTDSDIEAKFADLVQDVDTLSRLDWKPDPKGWTTQDLRSLAENERILKKQILQDSIWSVLHKFVFCSPFRVFGEKGESLESDWNKECGAGTSIALT</sequence>
<dbReference type="Proteomes" id="UP000799750">
    <property type="component" value="Unassembled WGS sequence"/>
</dbReference>
<dbReference type="OrthoDB" id="3944932at2759"/>
<keyword evidence="3" id="KW-1185">Reference proteome</keyword>
<feature type="region of interest" description="Disordered" evidence="1">
    <location>
        <begin position="1"/>
        <end position="30"/>
    </location>
</feature>
<reference evidence="2" key="1">
    <citation type="journal article" date="2020" name="Stud. Mycol.">
        <title>101 Dothideomycetes genomes: a test case for predicting lifestyles and emergence of pathogens.</title>
        <authorList>
            <person name="Haridas S."/>
            <person name="Albert R."/>
            <person name="Binder M."/>
            <person name="Bloem J."/>
            <person name="Labutti K."/>
            <person name="Salamov A."/>
            <person name="Andreopoulos B."/>
            <person name="Baker S."/>
            <person name="Barry K."/>
            <person name="Bills G."/>
            <person name="Bluhm B."/>
            <person name="Cannon C."/>
            <person name="Castanera R."/>
            <person name="Culley D."/>
            <person name="Daum C."/>
            <person name="Ezra D."/>
            <person name="Gonzalez J."/>
            <person name="Henrissat B."/>
            <person name="Kuo A."/>
            <person name="Liang C."/>
            <person name="Lipzen A."/>
            <person name="Lutzoni F."/>
            <person name="Magnuson J."/>
            <person name="Mondo S."/>
            <person name="Nolan M."/>
            <person name="Ohm R."/>
            <person name="Pangilinan J."/>
            <person name="Park H.-J."/>
            <person name="Ramirez L."/>
            <person name="Alfaro M."/>
            <person name="Sun H."/>
            <person name="Tritt A."/>
            <person name="Yoshinaga Y."/>
            <person name="Zwiers L.-H."/>
            <person name="Turgeon B."/>
            <person name="Goodwin S."/>
            <person name="Spatafora J."/>
            <person name="Crous P."/>
            <person name="Grigoriev I."/>
        </authorList>
    </citation>
    <scope>NUCLEOTIDE SEQUENCE</scope>
    <source>
        <strain evidence="2">CBS 269.34</strain>
    </source>
</reference>
<dbReference type="AlphaFoldDB" id="A0A6A6QS10"/>